<name>A0A8S5R904_9VIRU</name>
<evidence type="ECO:0000313" key="1">
    <source>
        <dbReference type="EMBL" id="DAE27561.1"/>
    </source>
</evidence>
<accession>A0A8S5R904</accession>
<sequence>MIKLTKNLNLRSILVLLLRTQNAKNSSLKSKIDSLNHEITR</sequence>
<protein>
    <submittedName>
        <fullName evidence="1">Uncharacterized protein</fullName>
    </submittedName>
</protein>
<organism evidence="1">
    <name type="scientific">virus sp. ct1Uu26</name>
    <dbReference type="NCBI Taxonomy" id="2826789"/>
    <lineage>
        <taxon>Viruses</taxon>
    </lineage>
</organism>
<reference evidence="1" key="1">
    <citation type="journal article" date="2021" name="Proc. Natl. Acad. Sci. U.S.A.">
        <title>A Catalog of Tens of Thousands of Viruses from Human Metagenomes Reveals Hidden Associations with Chronic Diseases.</title>
        <authorList>
            <person name="Tisza M.J."/>
            <person name="Buck C.B."/>
        </authorList>
    </citation>
    <scope>NUCLEOTIDE SEQUENCE</scope>
    <source>
        <strain evidence="1">Ct1Uu26</strain>
    </source>
</reference>
<proteinExistence type="predicted"/>
<dbReference type="EMBL" id="BK015840">
    <property type="protein sequence ID" value="DAE27561.1"/>
    <property type="molecule type" value="Genomic_DNA"/>
</dbReference>